<dbReference type="InterPro" id="IPR018086">
    <property type="entry name" value="NADH_UbQ_OxRdtase_su1_CS"/>
</dbReference>
<dbReference type="AlphaFoldDB" id="D7CJF1"/>
<dbReference type="PANTHER" id="PTHR11432">
    <property type="entry name" value="NADH DEHYDROGENASE SUBUNIT 1"/>
    <property type="match status" value="1"/>
</dbReference>
<keyword evidence="5" id="KW-0830">Ubiquinone</keyword>
<accession>D7CJF1</accession>
<feature type="transmembrane region" description="Helical" evidence="5">
    <location>
        <begin position="321"/>
        <end position="343"/>
    </location>
</feature>
<reference evidence="8" key="1">
    <citation type="journal article" date="2010" name="Stand. Genomic Sci.">
        <title>Complete genome sequence of Syntrophothermus lipocalidus type strain (TGB-C1T).</title>
        <authorList>
            <consortium name="US DOE Joint Genome Institute (JGI-PGF)"/>
            <person name="Djao O."/>
            <person name="Zhang X."/>
            <person name="Lucas S."/>
            <person name="Lapidus A."/>
            <person name="Glavina Del Rio T."/>
            <person name="Nolan M."/>
            <person name="Tice H."/>
            <person name="Cheng J."/>
            <person name="Han C."/>
            <person name="Tapia R."/>
            <person name="Goodwin L."/>
            <person name="Pitluck S."/>
            <person name="Liolios K."/>
            <person name="Ivanova N."/>
            <person name="Mavromatis K."/>
            <person name="Mikhailova N."/>
            <person name="Ovchinnikova G."/>
            <person name="Pati A."/>
            <person name="Brambilla E."/>
            <person name="Chen A."/>
            <person name="Palaniappan K."/>
            <person name="Land M."/>
            <person name="Hauser L."/>
            <person name="Chang Y."/>
            <person name="Jeffries C."/>
            <person name="Rohde M."/>
            <person name="Sikorski J."/>
            <person name="Spring S."/>
            <person name="Goker M."/>
            <person name="Detter J."/>
            <person name="Woyke T."/>
            <person name="Bristow J."/>
            <person name="Eisen J."/>
            <person name="Markowitz V."/>
            <person name="Hugenholtz P."/>
            <person name="Kyrpides N."/>
            <person name="Klenk H."/>
        </authorList>
    </citation>
    <scope>NUCLEOTIDE SEQUENCE [LARGE SCALE GENOMIC DNA]</scope>
    <source>
        <strain evidence="8">DSM 12680 / TGB-C1</strain>
    </source>
</reference>
<dbReference type="PROSITE" id="PS00668">
    <property type="entry name" value="COMPLEX1_ND1_2"/>
    <property type="match status" value="1"/>
</dbReference>
<dbReference type="PROSITE" id="PS00667">
    <property type="entry name" value="COMPLEX1_ND1_1"/>
    <property type="match status" value="1"/>
</dbReference>
<keyword evidence="5" id="KW-1278">Translocase</keyword>
<feature type="transmembrane region" description="Helical" evidence="5">
    <location>
        <begin position="254"/>
        <end position="276"/>
    </location>
</feature>
<keyword evidence="8" id="KW-1185">Reference proteome</keyword>
<feature type="transmembrane region" description="Helical" evidence="5">
    <location>
        <begin position="288"/>
        <end position="309"/>
    </location>
</feature>
<keyword evidence="5" id="KW-1003">Cell membrane</keyword>
<dbReference type="GO" id="GO:0009060">
    <property type="term" value="P:aerobic respiration"/>
    <property type="evidence" value="ECO:0007669"/>
    <property type="project" value="TreeGrafter"/>
</dbReference>
<dbReference type="GO" id="GO:0016655">
    <property type="term" value="F:oxidoreductase activity, acting on NAD(P)H, quinone or similar compound as acceptor"/>
    <property type="evidence" value="ECO:0007669"/>
    <property type="project" value="UniProtKB-UniRule"/>
</dbReference>
<keyword evidence="5" id="KW-0874">Quinone</keyword>
<dbReference type="Pfam" id="PF00146">
    <property type="entry name" value="NADHdh"/>
    <property type="match status" value="1"/>
</dbReference>
<proteinExistence type="inferred from homology"/>
<evidence type="ECO:0000256" key="5">
    <source>
        <dbReference type="HAMAP-Rule" id="MF_01350"/>
    </source>
</evidence>
<evidence type="ECO:0000256" key="6">
    <source>
        <dbReference type="RuleBase" id="RU000471"/>
    </source>
</evidence>
<evidence type="ECO:0000256" key="2">
    <source>
        <dbReference type="ARBA" id="ARBA00022692"/>
    </source>
</evidence>
<keyword evidence="3 5" id="KW-1133">Transmembrane helix</keyword>
<dbReference type="HAMAP" id="MF_01350">
    <property type="entry name" value="NDH1_NuoH"/>
    <property type="match status" value="1"/>
</dbReference>
<gene>
    <name evidence="5" type="primary">nuoH</name>
    <name evidence="7" type="ordered locus">Slip_0253</name>
</gene>
<feature type="transmembrane region" description="Helical" evidence="5">
    <location>
        <begin position="206"/>
        <end position="225"/>
    </location>
</feature>
<evidence type="ECO:0000313" key="7">
    <source>
        <dbReference type="EMBL" id="ADI01040.1"/>
    </source>
</evidence>
<dbReference type="KEGG" id="slp:Slip_0253"/>
<keyword evidence="4 5" id="KW-0472">Membrane</keyword>
<feature type="transmembrane region" description="Helical" evidence="5">
    <location>
        <begin position="31"/>
        <end position="55"/>
    </location>
</feature>
<feature type="transmembrane region" description="Helical" evidence="5">
    <location>
        <begin position="136"/>
        <end position="155"/>
    </location>
</feature>
<keyword evidence="2 5" id="KW-0812">Transmembrane</keyword>
<comment type="function">
    <text evidence="5">NDH-1 shuttles electrons from NADH, via FMN and iron-sulfur (Fe-S) centers, to quinones in the respiratory chain. The immediate electron acceptor for the enzyme in this species is believed to be ubiquinone. Couples the redox reaction to proton translocation (for every two electrons transferred, four hydrogen ions are translocated across the cytoplasmic membrane), and thus conserves the redox energy in a proton gradient. This subunit may bind ubiquinone.</text>
</comment>
<reference evidence="7 8" key="2">
    <citation type="journal article" date="2010" name="Stand. Genomic Sci.">
        <title>Complete genome sequence of Syntrophothermus lipocalidus type strain (TGB-C1).</title>
        <authorList>
            <person name="Djao O.D."/>
            <person name="Zhang X."/>
            <person name="Lucas S."/>
            <person name="Lapidus A."/>
            <person name="Del Rio T.G."/>
            <person name="Nolan M."/>
            <person name="Tice H."/>
            <person name="Cheng J.F."/>
            <person name="Han C."/>
            <person name="Tapia R."/>
            <person name="Goodwin L."/>
            <person name="Pitluck S."/>
            <person name="Liolios K."/>
            <person name="Ivanova N."/>
            <person name="Mavromatis K."/>
            <person name="Mikhailova N."/>
            <person name="Ovchinnikova G."/>
            <person name="Pati A."/>
            <person name="Brambilla E."/>
            <person name="Chen A."/>
            <person name="Palaniappan K."/>
            <person name="Land M."/>
            <person name="Hauser L."/>
            <person name="Chang Y.J."/>
            <person name="Jeffries C.D."/>
            <person name="Rohde M."/>
            <person name="Sikorski J."/>
            <person name="Spring S."/>
            <person name="Goker M."/>
            <person name="Detter J.C."/>
            <person name="Woyke T."/>
            <person name="Bristow J."/>
            <person name="Eisen J.A."/>
            <person name="Markowitz V."/>
            <person name="Hugenholtz P."/>
            <person name="Kyrpides N.C."/>
            <person name="Klenk H.P."/>
        </authorList>
    </citation>
    <scope>NUCLEOTIDE SEQUENCE [LARGE SCALE GENOMIC DNA]</scope>
    <source>
        <strain evidence="8">DSM 12680 / TGB-C1</strain>
    </source>
</reference>
<comment type="subunit">
    <text evidence="5">NDH-1 is composed of 14 different subunits. Subunits NuoA, H, J, K, L, M, N constitute the membrane sector of the complex.</text>
</comment>
<dbReference type="PANTHER" id="PTHR11432:SF3">
    <property type="entry name" value="NADH-UBIQUINONE OXIDOREDUCTASE CHAIN 1"/>
    <property type="match status" value="1"/>
</dbReference>
<dbReference type="EMBL" id="CP002048">
    <property type="protein sequence ID" value="ADI01040.1"/>
    <property type="molecule type" value="Genomic_DNA"/>
</dbReference>
<dbReference type="GO" id="GO:0003954">
    <property type="term" value="F:NADH dehydrogenase activity"/>
    <property type="evidence" value="ECO:0007669"/>
    <property type="project" value="TreeGrafter"/>
</dbReference>
<evidence type="ECO:0000256" key="3">
    <source>
        <dbReference type="ARBA" id="ARBA00022989"/>
    </source>
</evidence>
<dbReference type="eggNOG" id="COG1005">
    <property type="taxonomic scope" value="Bacteria"/>
</dbReference>
<dbReference type="STRING" id="643648.Slip_0253"/>
<sequence>MAQIETLFVDTAHILLAWLTRWGLSREAADLVLLFVQFACLAGIITVNVIVLVWLERRVSGFIQLRLGPNRVGPFGTLQTVADALKLLTKEDIVPSGADRPLFKLAPVLFMTVAVMLYAVLPFGRGMQVVDLNIGLFYFLSLGSLATIALLMAGWGSNNKWSLLGAMRSVAQIISYEIPLVLSLLGVVMIAGSLRLSDIVAAQEKVWFILLQPVAFITYFIAATAELNRAPFDMPEAEQELTAGAYTEYSGMRWALFFLAEYTNLFAVSALAATMFLGGWHGPGLPSWLWIVIKTYGLMLVFMWIRWTFPRIRMDQLMAFNWKVLIPVTLANLMLTGVGVYLAKGVAG</sequence>
<dbReference type="Proteomes" id="UP000000378">
    <property type="component" value="Chromosome"/>
</dbReference>
<organism evidence="7 8">
    <name type="scientific">Syntrophothermus lipocalidus (strain DSM 12680 / TGB-C1)</name>
    <dbReference type="NCBI Taxonomy" id="643648"/>
    <lineage>
        <taxon>Bacteria</taxon>
        <taxon>Bacillati</taxon>
        <taxon>Bacillota</taxon>
        <taxon>Clostridia</taxon>
        <taxon>Eubacteriales</taxon>
        <taxon>Syntrophomonadaceae</taxon>
        <taxon>Syntrophothermus</taxon>
    </lineage>
</organism>
<dbReference type="EC" id="7.1.1.-" evidence="5"/>
<keyword evidence="5 6" id="KW-0520">NAD</keyword>
<dbReference type="HOGENOM" id="CLU_015134_0_1_9"/>
<protein>
    <recommendedName>
        <fullName evidence="5">NADH-quinone oxidoreductase subunit H</fullName>
        <ecNumber evidence="5">7.1.1.-</ecNumber>
    </recommendedName>
    <alternativeName>
        <fullName evidence="5">NADH dehydrogenase I subunit H</fullName>
    </alternativeName>
    <alternativeName>
        <fullName evidence="5">NDH-1 subunit H</fullName>
    </alternativeName>
</protein>
<dbReference type="InterPro" id="IPR001694">
    <property type="entry name" value="NADH_UbQ_OxRdtase_su1/FPO"/>
</dbReference>
<evidence type="ECO:0000256" key="4">
    <source>
        <dbReference type="ARBA" id="ARBA00023136"/>
    </source>
</evidence>
<evidence type="ECO:0000256" key="1">
    <source>
        <dbReference type="ARBA" id="ARBA00004141"/>
    </source>
</evidence>
<dbReference type="GO" id="GO:0005886">
    <property type="term" value="C:plasma membrane"/>
    <property type="evidence" value="ECO:0007669"/>
    <property type="project" value="UniProtKB-SubCell"/>
</dbReference>
<feature type="transmembrane region" description="Helical" evidence="5">
    <location>
        <begin position="105"/>
        <end position="124"/>
    </location>
</feature>
<evidence type="ECO:0000313" key="8">
    <source>
        <dbReference type="Proteomes" id="UP000000378"/>
    </source>
</evidence>
<comment type="subcellular location">
    <subcellularLocation>
        <location evidence="5 6">Cell membrane</location>
        <topology evidence="5 6">Multi-pass membrane protein</topology>
    </subcellularLocation>
    <subcellularLocation>
        <location evidence="1">Membrane</location>
        <topology evidence="1">Multi-pass membrane protein</topology>
    </subcellularLocation>
</comment>
<dbReference type="GO" id="GO:0048038">
    <property type="term" value="F:quinone binding"/>
    <property type="evidence" value="ECO:0007669"/>
    <property type="project" value="UniProtKB-KW"/>
</dbReference>
<comment type="catalytic activity">
    <reaction evidence="5">
        <text>a quinone + NADH + 5 H(+)(in) = a quinol + NAD(+) + 4 H(+)(out)</text>
        <dbReference type="Rhea" id="RHEA:57888"/>
        <dbReference type="ChEBI" id="CHEBI:15378"/>
        <dbReference type="ChEBI" id="CHEBI:24646"/>
        <dbReference type="ChEBI" id="CHEBI:57540"/>
        <dbReference type="ChEBI" id="CHEBI:57945"/>
        <dbReference type="ChEBI" id="CHEBI:132124"/>
    </reaction>
</comment>
<dbReference type="NCBIfam" id="NF004741">
    <property type="entry name" value="PRK06076.1-2"/>
    <property type="match status" value="1"/>
</dbReference>
<name>D7CJF1_SYNLT</name>
<comment type="similarity">
    <text evidence="5 6">Belongs to the complex I subunit 1 family.</text>
</comment>
<feature type="transmembrane region" description="Helical" evidence="5">
    <location>
        <begin position="176"/>
        <end position="194"/>
    </location>
</feature>